<reference evidence="1 2" key="1">
    <citation type="submission" date="2017-07" db="EMBL/GenBank/DDBJ databases">
        <title>Tamlnaduibacter salinus (Mi-7) genome sequencing.</title>
        <authorList>
            <person name="Verma A."/>
            <person name="Krishnamurthi S."/>
        </authorList>
    </citation>
    <scope>NUCLEOTIDE SEQUENCE [LARGE SCALE GENOMIC DNA]</scope>
    <source>
        <strain evidence="1 2">Mi-7</strain>
    </source>
</reference>
<dbReference type="EMBL" id="NMPM01000024">
    <property type="protein sequence ID" value="PAV26419.1"/>
    <property type="molecule type" value="Genomic_DNA"/>
</dbReference>
<accession>A0A2A2I3X4</accession>
<dbReference type="AlphaFoldDB" id="A0A2A2I3X4"/>
<comment type="caution">
    <text evidence="1">The sequence shown here is derived from an EMBL/GenBank/DDBJ whole genome shotgun (WGS) entry which is preliminary data.</text>
</comment>
<proteinExistence type="predicted"/>
<sequence length="152" mass="17786">MSIRTFGELIDWTRDLHQNLATCLRHCAAHHDDDRAKALLTYLASHENELSRIVDEFEHQSAKNTLSTRIYDYLKHQTVHSHESCDLHYAQLNFDAIYQQVMEFHDQIMTLFQNLSERAEIPEARDLLESLLTMETNEAKRLASQVGRMDDL</sequence>
<protein>
    <submittedName>
        <fullName evidence="1">ATPase</fullName>
    </submittedName>
</protein>
<keyword evidence="2" id="KW-1185">Reference proteome</keyword>
<dbReference type="Proteomes" id="UP000218332">
    <property type="component" value="Unassembled WGS sequence"/>
</dbReference>
<organism evidence="1 2">
    <name type="scientific">Tamilnaduibacter salinus</name>
    <dbReference type="NCBI Taxonomy" id="1484056"/>
    <lineage>
        <taxon>Bacteria</taxon>
        <taxon>Pseudomonadati</taxon>
        <taxon>Pseudomonadota</taxon>
        <taxon>Gammaproteobacteria</taxon>
        <taxon>Pseudomonadales</taxon>
        <taxon>Marinobacteraceae</taxon>
        <taxon>Tamilnaduibacter</taxon>
    </lineage>
</organism>
<dbReference type="RefSeq" id="WP_095610593.1">
    <property type="nucleotide sequence ID" value="NZ_NMPM01000024.1"/>
</dbReference>
<evidence type="ECO:0000313" key="2">
    <source>
        <dbReference type="Proteomes" id="UP000218332"/>
    </source>
</evidence>
<gene>
    <name evidence="1" type="ORF">CF392_06195</name>
</gene>
<name>A0A2A2I3X4_9GAMM</name>
<evidence type="ECO:0000313" key="1">
    <source>
        <dbReference type="EMBL" id="PAV26419.1"/>
    </source>
</evidence>